<dbReference type="PROSITE" id="PS51740">
    <property type="entry name" value="SPOVT_ABRB"/>
    <property type="match status" value="2"/>
</dbReference>
<comment type="subcellular location">
    <subcellularLocation>
        <location evidence="7">Cytoplasm</location>
        <location evidence="7">Nucleoid</location>
    </subcellularLocation>
</comment>
<dbReference type="InterPro" id="IPR007159">
    <property type="entry name" value="SpoVT-AbrB_dom"/>
</dbReference>
<dbReference type="InterPro" id="IPR020603">
    <property type="entry name" value="MraZ_dom"/>
</dbReference>
<evidence type="ECO:0000256" key="4">
    <source>
        <dbReference type="ARBA" id="ARBA00023015"/>
    </source>
</evidence>
<reference evidence="10" key="1">
    <citation type="journal article" date="2019" name="Int. J. Syst. Evol. Microbiol.">
        <title>The Global Catalogue of Microorganisms (GCM) 10K type strain sequencing project: providing services to taxonomists for standard genome sequencing and annotation.</title>
        <authorList>
            <consortium name="The Broad Institute Genomics Platform"/>
            <consortium name="The Broad Institute Genome Sequencing Center for Infectious Disease"/>
            <person name="Wu L."/>
            <person name="Ma J."/>
        </authorList>
    </citation>
    <scope>NUCLEOTIDE SEQUENCE [LARGE SCALE GENOMIC DNA]</scope>
    <source>
        <strain evidence="10">JCM 16013</strain>
    </source>
</reference>
<evidence type="ECO:0000256" key="2">
    <source>
        <dbReference type="ARBA" id="ARBA00022490"/>
    </source>
</evidence>
<comment type="caution">
    <text evidence="9">The sequence shown here is derived from an EMBL/GenBank/DDBJ whole genome shotgun (WGS) entry which is preliminary data.</text>
</comment>
<dbReference type="InterPro" id="IPR038619">
    <property type="entry name" value="MraZ_sf"/>
</dbReference>
<dbReference type="EMBL" id="BAAAQM010000002">
    <property type="protein sequence ID" value="GAA1953594.1"/>
    <property type="molecule type" value="Genomic_DNA"/>
</dbReference>
<feature type="domain" description="SpoVT-AbrB" evidence="8">
    <location>
        <begin position="83"/>
        <end position="126"/>
    </location>
</feature>
<dbReference type="InterPro" id="IPR035644">
    <property type="entry name" value="MraZ_C"/>
</dbReference>
<accession>A0ABP5BVY3</accession>
<evidence type="ECO:0000313" key="10">
    <source>
        <dbReference type="Proteomes" id="UP001499854"/>
    </source>
</evidence>
<keyword evidence="4 7" id="KW-0805">Transcription regulation</keyword>
<evidence type="ECO:0000256" key="7">
    <source>
        <dbReference type="HAMAP-Rule" id="MF_01008"/>
    </source>
</evidence>
<keyword evidence="3" id="KW-0677">Repeat</keyword>
<proteinExistence type="inferred from homology"/>
<keyword evidence="5 7" id="KW-0238">DNA-binding</keyword>
<dbReference type="PANTHER" id="PTHR34701:SF1">
    <property type="entry name" value="TRANSCRIPTIONAL REGULATOR MRAZ"/>
    <property type="match status" value="1"/>
</dbReference>
<comment type="subunit">
    <text evidence="7">Forms oligomers.</text>
</comment>
<evidence type="ECO:0000256" key="3">
    <source>
        <dbReference type="ARBA" id="ARBA00022737"/>
    </source>
</evidence>
<name>A0ABP5BVY3_9ACTN</name>
<evidence type="ECO:0000256" key="5">
    <source>
        <dbReference type="ARBA" id="ARBA00023125"/>
    </source>
</evidence>
<dbReference type="Pfam" id="PF02381">
    <property type="entry name" value="MraZ"/>
    <property type="match status" value="2"/>
</dbReference>
<dbReference type="NCBIfam" id="TIGR00242">
    <property type="entry name" value="division/cell wall cluster transcriptional repressor MraZ"/>
    <property type="match status" value="1"/>
</dbReference>
<evidence type="ECO:0000256" key="1">
    <source>
        <dbReference type="ARBA" id="ARBA00013860"/>
    </source>
</evidence>
<dbReference type="InterPro" id="IPR035642">
    <property type="entry name" value="MraZ_N"/>
</dbReference>
<protein>
    <recommendedName>
        <fullName evidence="1 7">Transcriptional regulator MraZ</fullName>
    </recommendedName>
</protein>
<dbReference type="RefSeq" id="WP_344655339.1">
    <property type="nucleotide sequence ID" value="NZ_BAAAQM010000002.1"/>
</dbReference>
<dbReference type="Proteomes" id="UP001499854">
    <property type="component" value="Unassembled WGS sequence"/>
</dbReference>
<dbReference type="HAMAP" id="MF_01008">
    <property type="entry name" value="MraZ"/>
    <property type="match status" value="1"/>
</dbReference>
<dbReference type="PANTHER" id="PTHR34701">
    <property type="entry name" value="TRANSCRIPTIONAL REGULATOR MRAZ"/>
    <property type="match status" value="1"/>
</dbReference>
<dbReference type="CDD" id="cd16321">
    <property type="entry name" value="MraZ_C"/>
    <property type="match status" value="1"/>
</dbReference>
<comment type="similarity">
    <text evidence="7">Belongs to the MraZ family.</text>
</comment>
<dbReference type="CDD" id="cd16320">
    <property type="entry name" value="MraZ_N"/>
    <property type="match status" value="1"/>
</dbReference>
<gene>
    <name evidence="7 9" type="primary">mraZ</name>
    <name evidence="9" type="ORF">GCM10009838_06140</name>
</gene>
<dbReference type="InterPro" id="IPR037914">
    <property type="entry name" value="SpoVT-AbrB_sf"/>
</dbReference>
<keyword evidence="6 7" id="KW-0804">Transcription</keyword>
<keyword evidence="10" id="KW-1185">Reference proteome</keyword>
<dbReference type="SUPFAM" id="SSF89447">
    <property type="entry name" value="AbrB/MazE/MraZ-like"/>
    <property type="match status" value="1"/>
</dbReference>
<dbReference type="Gene3D" id="3.40.1550.20">
    <property type="entry name" value="Transcriptional regulator MraZ domain"/>
    <property type="match status" value="1"/>
</dbReference>
<evidence type="ECO:0000256" key="6">
    <source>
        <dbReference type="ARBA" id="ARBA00023163"/>
    </source>
</evidence>
<evidence type="ECO:0000313" key="9">
    <source>
        <dbReference type="EMBL" id="GAA1953594.1"/>
    </source>
</evidence>
<dbReference type="InterPro" id="IPR003444">
    <property type="entry name" value="MraZ"/>
</dbReference>
<evidence type="ECO:0000259" key="8">
    <source>
        <dbReference type="PROSITE" id="PS51740"/>
    </source>
</evidence>
<sequence length="147" mass="15946">MFLGTYTPSLDDKGRLILPARFREELAAGLVVTKGQERCLAVWTAAGFAELTEQMRSANRPGSPEAVIGRSSRDYHRVFFASAYDCAPDAQGRIVIPPPLRQYAGLTRECVVIGADTRLEVWDAAAWADYLAEAESAYSATGTEAAS</sequence>
<organism evidence="9 10">
    <name type="scientific">Catenulispora subtropica</name>
    <dbReference type="NCBI Taxonomy" id="450798"/>
    <lineage>
        <taxon>Bacteria</taxon>
        <taxon>Bacillati</taxon>
        <taxon>Actinomycetota</taxon>
        <taxon>Actinomycetes</taxon>
        <taxon>Catenulisporales</taxon>
        <taxon>Catenulisporaceae</taxon>
        <taxon>Catenulispora</taxon>
    </lineage>
</organism>
<feature type="domain" description="SpoVT-AbrB" evidence="8">
    <location>
        <begin position="5"/>
        <end position="47"/>
    </location>
</feature>
<keyword evidence="2 7" id="KW-0963">Cytoplasm</keyword>